<evidence type="ECO:0000256" key="3">
    <source>
        <dbReference type="PROSITE-ProRule" id="PRU00339"/>
    </source>
</evidence>
<dbReference type="PANTHER" id="PTHR44858:SF1">
    <property type="entry name" value="UDP-N-ACETYLGLUCOSAMINE--PEPTIDE N-ACETYLGLUCOSAMINYLTRANSFERASE SPINDLY-RELATED"/>
    <property type="match status" value="1"/>
</dbReference>
<dbReference type="PROSITE" id="PS51257">
    <property type="entry name" value="PROKAR_LIPOPROTEIN"/>
    <property type="match status" value="1"/>
</dbReference>
<sequence>MKNLSFILLFLLIFTSCKDQDALEKANSFYNSGEYKKAIKFYNEHLEMKPSHEIATYNRGRAYEELGEFQKAIVDYKKVIDINPRNENAYLSLGKDYYRQKDFENAAFQFEKAYKLNTNSSQAATLLARAYHKSGKVENAMEYYDIAINNDNKNAEAYLYRGALKIHLNQSGGCNDIQMAKNIGYDGAEDLYNKYCN</sequence>
<dbReference type="AlphaFoldDB" id="A0AA51N5Z1"/>
<dbReference type="Pfam" id="PF12895">
    <property type="entry name" value="ANAPC3"/>
    <property type="match status" value="1"/>
</dbReference>
<evidence type="ECO:0000256" key="1">
    <source>
        <dbReference type="ARBA" id="ARBA00022737"/>
    </source>
</evidence>
<evidence type="ECO:0000313" key="4">
    <source>
        <dbReference type="EMBL" id="WMN06941.1"/>
    </source>
</evidence>
<dbReference type="RefSeq" id="WP_308356933.1">
    <property type="nucleotide sequence ID" value="NZ_CP129970.2"/>
</dbReference>
<evidence type="ECO:0000256" key="2">
    <source>
        <dbReference type="ARBA" id="ARBA00022803"/>
    </source>
</evidence>
<gene>
    <name evidence="4" type="ORF">QYS48_34350</name>
</gene>
<dbReference type="InterPro" id="IPR050498">
    <property type="entry name" value="Ycf3"/>
</dbReference>
<organism evidence="4 5">
    <name type="scientific">Marivirga arenosa</name>
    <dbReference type="NCBI Taxonomy" id="3059076"/>
    <lineage>
        <taxon>Bacteria</taxon>
        <taxon>Pseudomonadati</taxon>
        <taxon>Bacteroidota</taxon>
        <taxon>Cytophagia</taxon>
        <taxon>Cytophagales</taxon>
        <taxon>Marivirgaceae</taxon>
        <taxon>Marivirga</taxon>
    </lineage>
</organism>
<dbReference type="Gene3D" id="1.25.40.10">
    <property type="entry name" value="Tetratricopeptide repeat domain"/>
    <property type="match status" value="2"/>
</dbReference>
<evidence type="ECO:0000313" key="5">
    <source>
        <dbReference type="Proteomes" id="UP001244443"/>
    </source>
</evidence>
<dbReference type="SUPFAM" id="SSF48452">
    <property type="entry name" value="TPR-like"/>
    <property type="match status" value="1"/>
</dbReference>
<feature type="repeat" description="TPR" evidence="3">
    <location>
        <begin position="19"/>
        <end position="52"/>
    </location>
</feature>
<dbReference type="EMBL" id="CP129970">
    <property type="protein sequence ID" value="WMN06941.1"/>
    <property type="molecule type" value="Genomic_DNA"/>
</dbReference>
<dbReference type="PROSITE" id="PS50293">
    <property type="entry name" value="TPR_REGION"/>
    <property type="match status" value="1"/>
</dbReference>
<accession>A0AA51N5Z1</accession>
<keyword evidence="5" id="KW-1185">Reference proteome</keyword>
<dbReference type="Pfam" id="PF13414">
    <property type="entry name" value="TPR_11"/>
    <property type="match status" value="1"/>
</dbReference>
<dbReference type="SMART" id="SM00028">
    <property type="entry name" value="TPR"/>
    <property type="match status" value="4"/>
</dbReference>
<feature type="repeat" description="TPR" evidence="3">
    <location>
        <begin position="53"/>
        <end position="86"/>
    </location>
</feature>
<proteinExistence type="predicted"/>
<reference evidence="4" key="1">
    <citation type="submission" date="2023-08" db="EMBL/GenBank/DDBJ databases">
        <title>Comparative genomics and taxonomic characterization of three novel marine species of genus Marivirga.</title>
        <authorList>
            <person name="Muhammad N."/>
            <person name="Kim S.-G."/>
        </authorList>
    </citation>
    <scope>NUCLEOTIDE SEQUENCE [LARGE SCALE GENOMIC DNA]</scope>
    <source>
        <strain evidence="4">ABR2-2</strain>
    </source>
</reference>
<name>A0AA51N5Z1_9BACT</name>
<dbReference type="Pfam" id="PF13181">
    <property type="entry name" value="TPR_8"/>
    <property type="match status" value="1"/>
</dbReference>
<keyword evidence="2 3" id="KW-0802">TPR repeat</keyword>
<feature type="repeat" description="TPR" evidence="3">
    <location>
        <begin position="121"/>
        <end position="154"/>
    </location>
</feature>
<dbReference type="InterPro" id="IPR011990">
    <property type="entry name" value="TPR-like_helical_dom_sf"/>
</dbReference>
<dbReference type="InterPro" id="IPR019734">
    <property type="entry name" value="TPR_rpt"/>
</dbReference>
<dbReference type="PROSITE" id="PS50005">
    <property type="entry name" value="TPR"/>
    <property type="match status" value="4"/>
</dbReference>
<keyword evidence="1" id="KW-0677">Repeat</keyword>
<dbReference type="PANTHER" id="PTHR44858">
    <property type="entry name" value="TETRATRICOPEPTIDE REPEAT PROTEIN 6"/>
    <property type="match status" value="1"/>
</dbReference>
<feature type="repeat" description="TPR" evidence="3">
    <location>
        <begin position="87"/>
        <end position="120"/>
    </location>
</feature>
<protein>
    <submittedName>
        <fullName evidence="4">Tetratricopeptide repeat protein</fullName>
    </submittedName>
</protein>
<dbReference type="Proteomes" id="UP001244443">
    <property type="component" value="Chromosome"/>
</dbReference>